<dbReference type="GO" id="GO:0005509">
    <property type="term" value="F:calcium ion binding"/>
    <property type="evidence" value="ECO:0007669"/>
    <property type="project" value="UniProtKB-UniRule"/>
</dbReference>
<comment type="caution">
    <text evidence="5">The sequence shown here is derived from an EMBL/GenBank/DDBJ whole genome shotgun (WGS) entry which is preliminary data.</text>
</comment>
<dbReference type="EMBL" id="RJVU01048406">
    <property type="protein sequence ID" value="ROL43388.1"/>
    <property type="molecule type" value="Genomic_DNA"/>
</dbReference>
<evidence type="ECO:0000313" key="5">
    <source>
        <dbReference type="EMBL" id="ROL43388.1"/>
    </source>
</evidence>
<keyword evidence="2" id="KW-0472">Membrane</keyword>
<gene>
    <name evidence="5" type="ORF">DPX16_17209</name>
</gene>
<dbReference type="CDD" id="cd11304">
    <property type="entry name" value="Cadherin_repeat"/>
    <property type="match status" value="1"/>
</dbReference>
<evidence type="ECO:0000256" key="2">
    <source>
        <dbReference type="ARBA" id="ARBA00023136"/>
    </source>
</evidence>
<dbReference type="InterPro" id="IPR002126">
    <property type="entry name" value="Cadherin-like_dom"/>
</dbReference>
<dbReference type="GO" id="GO:0007156">
    <property type="term" value="P:homophilic cell adhesion via plasma membrane adhesion molecules"/>
    <property type="evidence" value="ECO:0007669"/>
    <property type="project" value="InterPro"/>
</dbReference>
<evidence type="ECO:0000256" key="1">
    <source>
        <dbReference type="ARBA" id="ARBA00004370"/>
    </source>
</evidence>
<dbReference type="Gene3D" id="2.60.40.60">
    <property type="entry name" value="Cadherins"/>
    <property type="match status" value="1"/>
</dbReference>
<comment type="subcellular location">
    <subcellularLocation>
        <location evidence="1">Membrane</location>
    </subcellularLocation>
</comment>
<keyword evidence="3" id="KW-0106">Calcium</keyword>
<name>A0A3N0YC99_ANAGA</name>
<evidence type="ECO:0000259" key="4">
    <source>
        <dbReference type="PROSITE" id="PS50268"/>
    </source>
</evidence>
<dbReference type="GO" id="GO:0016020">
    <property type="term" value="C:membrane"/>
    <property type="evidence" value="ECO:0007669"/>
    <property type="project" value="UniProtKB-SubCell"/>
</dbReference>
<keyword evidence="6" id="KW-1185">Reference proteome</keyword>
<protein>
    <submittedName>
        <fullName evidence="5">Cadherin-13</fullName>
    </submittedName>
</protein>
<reference evidence="5 6" key="1">
    <citation type="submission" date="2018-10" db="EMBL/GenBank/DDBJ databases">
        <title>Genome assembly for a Yunnan-Guizhou Plateau 3E fish, Anabarilius grahami (Regan), and its evolutionary and genetic applications.</title>
        <authorList>
            <person name="Jiang W."/>
        </authorList>
    </citation>
    <scope>NUCLEOTIDE SEQUENCE [LARGE SCALE GENOMIC DNA]</scope>
    <source>
        <strain evidence="5">AG-KIZ</strain>
        <tissue evidence="5">Muscle</tissue>
    </source>
</reference>
<dbReference type="PROSITE" id="PS50268">
    <property type="entry name" value="CADHERIN_2"/>
    <property type="match status" value="1"/>
</dbReference>
<dbReference type="OrthoDB" id="9933746at2759"/>
<accession>A0A3N0YC99</accession>
<dbReference type="AlphaFoldDB" id="A0A3N0YC99"/>
<dbReference type="SUPFAM" id="SSF49313">
    <property type="entry name" value="Cadherin-like"/>
    <property type="match status" value="1"/>
</dbReference>
<organism evidence="5 6">
    <name type="scientific">Anabarilius grahami</name>
    <name type="common">Kanglang fish</name>
    <name type="synonym">Barilius grahami</name>
    <dbReference type="NCBI Taxonomy" id="495550"/>
    <lineage>
        <taxon>Eukaryota</taxon>
        <taxon>Metazoa</taxon>
        <taxon>Chordata</taxon>
        <taxon>Craniata</taxon>
        <taxon>Vertebrata</taxon>
        <taxon>Euteleostomi</taxon>
        <taxon>Actinopterygii</taxon>
        <taxon>Neopterygii</taxon>
        <taxon>Teleostei</taxon>
        <taxon>Ostariophysi</taxon>
        <taxon>Cypriniformes</taxon>
        <taxon>Xenocyprididae</taxon>
        <taxon>Xenocypridinae</taxon>
        <taxon>Xenocypridinae incertae sedis</taxon>
        <taxon>Anabarilius</taxon>
    </lineage>
</organism>
<evidence type="ECO:0000256" key="3">
    <source>
        <dbReference type="PROSITE-ProRule" id="PRU00043"/>
    </source>
</evidence>
<dbReference type="Proteomes" id="UP000281406">
    <property type="component" value="Unassembled WGS sequence"/>
</dbReference>
<feature type="domain" description="Cadherin" evidence="4">
    <location>
        <begin position="1"/>
        <end position="56"/>
    </location>
</feature>
<sequence length="74" mass="8557">MTMTAYDADDPNTDNAVLRYIIVRQLPDKPSPNMFYIDPERGDIVTVISPHQLDREWAAQWSKCKSHGPHIIYI</sequence>
<evidence type="ECO:0000313" key="6">
    <source>
        <dbReference type="Proteomes" id="UP000281406"/>
    </source>
</evidence>
<proteinExistence type="predicted"/>
<dbReference type="InterPro" id="IPR015919">
    <property type="entry name" value="Cadherin-like_sf"/>
</dbReference>